<protein>
    <submittedName>
        <fullName evidence="2">Uncharacterized protein</fullName>
    </submittedName>
</protein>
<evidence type="ECO:0000256" key="1">
    <source>
        <dbReference type="SAM" id="MobiDB-lite"/>
    </source>
</evidence>
<reference evidence="2 3" key="1">
    <citation type="submission" date="2023-08" db="EMBL/GenBank/DDBJ databases">
        <title>Black Yeasts Isolated from many extreme environments.</title>
        <authorList>
            <person name="Coleine C."/>
            <person name="Stajich J.E."/>
            <person name="Selbmann L."/>
        </authorList>
    </citation>
    <scope>NUCLEOTIDE SEQUENCE [LARGE SCALE GENOMIC DNA]</scope>
    <source>
        <strain evidence="2 3">CCFEE 536</strain>
    </source>
</reference>
<keyword evidence="3" id="KW-1185">Reference proteome</keyword>
<feature type="compositionally biased region" description="Acidic residues" evidence="1">
    <location>
        <begin position="18"/>
        <end position="45"/>
    </location>
</feature>
<sequence length="77" mass="8801">MLAYGLNEVGAVVAELDLEEFSDDPEDDFDDEDTGDYDSSVEEEDQYGRSTGKLVDEGYRKEMLELEKRLNARMVEN</sequence>
<evidence type="ECO:0000313" key="2">
    <source>
        <dbReference type="EMBL" id="KAK5015784.1"/>
    </source>
</evidence>
<gene>
    <name evidence="2" type="ORF">LTR16_012852</name>
</gene>
<name>A0ABR0ISL5_9PEZI</name>
<dbReference type="EMBL" id="JAVRRA010030895">
    <property type="protein sequence ID" value="KAK5015784.1"/>
    <property type="molecule type" value="Genomic_DNA"/>
</dbReference>
<dbReference type="Proteomes" id="UP001357485">
    <property type="component" value="Unassembled WGS sequence"/>
</dbReference>
<organism evidence="2 3">
    <name type="scientific">Cryomyces antarcticus</name>
    <dbReference type="NCBI Taxonomy" id="329879"/>
    <lineage>
        <taxon>Eukaryota</taxon>
        <taxon>Fungi</taxon>
        <taxon>Dikarya</taxon>
        <taxon>Ascomycota</taxon>
        <taxon>Pezizomycotina</taxon>
        <taxon>Dothideomycetes</taxon>
        <taxon>Dothideomycetes incertae sedis</taxon>
        <taxon>Cryomyces</taxon>
    </lineage>
</organism>
<feature type="non-terminal residue" evidence="2">
    <location>
        <position position="77"/>
    </location>
</feature>
<proteinExistence type="predicted"/>
<accession>A0ABR0ISL5</accession>
<comment type="caution">
    <text evidence="2">The sequence shown here is derived from an EMBL/GenBank/DDBJ whole genome shotgun (WGS) entry which is preliminary data.</text>
</comment>
<feature type="region of interest" description="Disordered" evidence="1">
    <location>
        <begin position="18"/>
        <end position="53"/>
    </location>
</feature>
<evidence type="ECO:0000313" key="3">
    <source>
        <dbReference type="Proteomes" id="UP001357485"/>
    </source>
</evidence>